<dbReference type="RefSeq" id="WP_324770158.1">
    <property type="nucleotide sequence ID" value="NZ_BAAATS010000030.1"/>
</dbReference>
<name>A0ABU6CD67_9ACTN</name>
<dbReference type="Pfam" id="PF00903">
    <property type="entry name" value="Glyoxalase"/>
    <property type="match status" value="1"/>
</dbReference>
<dbReference type="InterPro" id="IPR004360">
    <property type="entry name" value="Glyas_Fos-R_dOase_dom"/>
</dbReference>
<dbReference type="EMBL" id="JAOZYB010000157">
    <property type="protein sequence ID" value="MEB3962562.1"/>
    <property type="molecule type" value="Genomic_DNA"/>
</dbReference>
<dbReference type="Proteomes" id="UP001352223">
    <property type="component" value="Unassembled WGS sequence"/>
</dbReference>
<evidence type="ECO:0000259" key="1">
    <source>
        <dbReference type="Pfam" id="PF00903"/>
    </source>
</evidence>
<dbReference type="SUPFAM" id="SSF54593">
    <property type="entry name" value="Glyoxalase/Bleomycin resistance protein/Dihydroxybiphenyl dioxygenase"/>
    <property type="match status" value="1"/>
</dbReference>
<dbReference type="Gene3D" id="3.10.180.10">
    <property type="entry name" value="2,3-Dihydroxybiphenyl 1,2-Dioxygenase, domain 1"/>
    <property type="match status" value="1"/>
</dbReference>
<gene>
    <name evidence="2" type="ORF">OKJ48_20220</name>
</gene>
<reference evidence="2 3" key="1">
    <citation type="submission" date="2022-10" db="EMBL/GenBank/DDBJ databases">
        <authorList>
            <person name="Xie J."/>
            <person name="Shen N."/>
        </authorList>
    </citation>
    <scope>NUCLEOTIDE SEQUENCE [LARGE SCALE GENOMIC DNA]</scope>
    <source>
        <strain evidence="2 3">DSM 41681</strain>
    </source>
</reference>
<protein>
    <submittedName>
        <fullName evidence="2">VOC family protein</fullName>
    </submittedName>
</protein>
<accession>A0ABU6CD67</accession>
<dbReference type="InterPro" id="IPR029068">
    <property type="entry name" value="Glyas_Bleomycin-R_OHBP_Dase"/>
</dbReference>
<feature type="domain" description="Glyoxalase/fosfomycin resistance/dioxygenase" evidence="1">
    <location>
        <begin position="19"/>
        <end position="111"/>
    </location>
</feature>
<evidence type="ECO:0000313" key="3">
    <source>
        <dbReference type="Proteomes" id="UP001352223"/>
    </source>
</evidence>
<comment type="caution">
    <text evidence="2">The sequence shown here is derived from an EMBL/GenBank/DDBJ whole genome shotgun (WGS) entry which is preliminary data.</text>
</comment>
<sequence>MNEARRAVPNVAVDGEESLAANRAFYGALGFEEVMDLGWVMTMASPTRPTVQINFIEQGGPALVVPDMSVEVSDVDAAYAAMLAAGAEIVRDLRDEEWGVRRFFVRDPQGKVVNVVAHAAAPGGS</sequence>
<keyword evidence="3" id="KW-1185">Reference proteome</keyword>
<evidence type="ECO:0000313" key="2">
    <source>
        <dbReference type="EMBL" id="MEB3962562.1"/>
    </source>
</evidence>
<organism evidence="2 3">
    <name type="scientific">Streptomyces kunmingensis</name>
    <dbReference type="NCBI Taxonomy" id="68225"/>
    <lineage>
        <taxon>Bacteria</taxon>
        <taxon>Bacillati</taxon>
        <taxon>Actinomycetota</taxon>
        <taxon>Actinomycetes</taxon>
        <taxon>Kitasatosporales</taxon>
        <taxon>Streptomycetaceae</taxon>
        <taxon>Streptomyces</taxon>
    </lineage>
</organism>
<proteinExistence type="predicted"/>